<evidence type="ECO:0000259" key="1">
    <source>
        <dbReference type="PROSITE" id="PS51186"/>
    </source>
</evidence>
<dbReference type="EMBL" id="CP066167">
    <property type="protein sequence ID" value="QQD17213.1"/>
    <property type="molecule type" value="Genomic_DNA"/>
</dbReference>
<dbReference type="SUPFAM" id="SSF55729">
    <property type="entry name" value="Acyl-CoA N-acyltransferases (Nat)"/>
    <property type="match status" value="1"/>
</dbReference>
<accession>A0A7T4UPN3</accession>
<dbReference type="KEGG" id="snan:I6N98_12670"/>
<proteinExistence type="predicted"/>
<name>A0A7T4UPN3_9GAMM</name>
<dbReference type="Proteomes" id="UP000596063">
    <property type="component" value="Chromosome"/>
</dbReference>
<dbReference type="InterPro" id="IPR000182">
    <property type="entry name" value="GNAT_dom"/>
</dbReference>
<dbReference type="InterPro" id="IPR024035">
    <property type="entry name" value="MSMEG_0567_GNAT"/>
</dbReference>
<keyword evidence="2" id="KW-0808">Transferase</keyword>
<dbReference type="CDD" id="cd04301">
    <property type="entry name" value="NAT_SF"/>
    <property type="match status" value="1"/>
</dbReference>
<dbReference type="Pfam" id="PF00583">
    <property type="entry name" value="Acetyltransf_1"/>
    <property type="match status" value="1"/>
</dbReference>
<dbReference type="RefSeq" id="WP_198568715.1">
    <property type="nucleotide sequence ID" value="NZ_CP066167.1"/>
</dbReference>
<keyword evidence="3" id="KW-1185">Reference proteome</keyword>
<sequence>MSMPLPEAPRSEIGRTTGELPYTGYTIKWASAPWEVDAAHDLRRRVFCGEQGLFVDDDIDAVDRQAQVLVALGSVCGCPQEVVATVRIHQEAPGTWYGSRLAVDSAYRRQGQLGASLIKLAVSSAHALGCECFLANVQLRNEPLFRRLHWRRIGSNWVCGQEHALMQADLRRYPPIDKPYQGFMVCNRRPSRRAAGELFPSLLAVHGEGGK</sequence>
<dbReference type="AlphaFoldDB" id="A0A7T4UPN3"/>
<dbReference type="GO" id="GO:0016747">
    <property type="term" value="F:acyltransferase activity, transferring groups other than amino-acyl groups"/>
    <property type="evidence" value="ECO:0007669"/>
    <property type="project" value="InterPro"/>
</dbReference>
<gene>
    <name evidence="2" type="ORF">I6N98_12670</name>
</gene>
<evidence type="ECO:0000313" key="3">
    <source>
        <dbReference type="Proteomes" id="UP000596063"/>
    </source>
</evidence>
<organism evidence="2 3">
    <name type="scientific">Spongiibacter nanhainus</name>
    <dbReference type="NCBI Taxonomy" id="2794344"/>
    <lineage>
        <taxon>Bacteria</taxon>
        <taxon>Pseudomonadati</taxon>
        <taxon>Pseudomonadota</taxon>
        <taxon>Gammaproteobacteria</taxon>
        <taxon>Cellvibrionales</taxon>
        <taxon>Spongiibacteraceae</taxon>
        <taxon>Spongiibacter</taxon>
    </lineage>
</organism>
<feature type="domain" description="N-acetyltransferase" evidence="1">
    <location>
        <begin position="25"/>
        <end position="189"/>
    </location>
</feature>
<dbReference type="InterPro" id="IPR016181">
    <property type="entry name" value="Acyl_CoA_acyltransferase"/>
</dbReference>
<protein>
    <submittedName>
        <fullName evidence="2">GNAT family N-acetyltransferase</fullName>
    </submittedName>
</protein>
<dbReference type="Gene3D" id="3.40.630.30">
    <property type="match status" value="1"/>
</dbReference>
<evidence type="ECO:0000313" key="2">
    <source>
        <dbReference type="EMBL" id="QQD17213.1"/>
    </source>
</evidence>
<dbReference type="PROSITE" id="PS51186">
    <property type="entry name" value="GNAT"/>
    <property type="match status" value="1"/>
</dbReference>
<dbReference type="NCBIfam" id="TIGR04045">
    <property type="entry name" value="MSMEG_0567_GNAT"/>
    <property type="match status" value="1"/>
</dbReference>
<reference evidence="2 3" key="1">
    <citation type="submission" date="2020-12" db="EMBL/GenBank/DDBJ databases">
        <authorList>
            <person name="Shan Y."/>
        </authorList>
    </citation>
    <scope>NUCLEOTIDE SEQUENCE [LARGE SCALE GENOMIC DNA]</scope>
    <source>
        <strain evidence="3">csc3.9</strain>
    </source>
</reference>